<evidence type="ECO:0000313" key="4">
    <source>
        <dbReference type="Proteomes" id="UP000271590"/>
    </source>
</evidence>
<feature type="signal peptide" evidence="2">
    <location>
        <begin position="1"/>
        <end position="24"/>
    </location>
</feature>
<keyword evidence="2" id="KW-0732">Signal</keyword>
<organism evidence="3 4">
    <name type="scientific">Variovorax beijingensis</name>
    <dbReference type="NCBI Taxonomy" id="2496117"/>
    <lineage>
        <taxon>Bacteria</taxon>
        <taxon>Pseudomonadati</taxon>
        <taxon>Pseudomonadota</taxon>
        <taxon>Betaproteobacteria</taxon>
        <taxon>Burkholderiales</taxon>
        <taxon>Comamonadaceae</taxon>
        <taxon>Variovorax</taxon>
    </lineage>
</organism>
<dbReference type="Proteomes" id="UP000271590">
    <property type="component" value="Unassembled WGS sequence"/>
</dbReference>
<evidence type="ECO:0000256" key="1">
    <source>
        <dbReference type="SAM" id="MobiDB-lite"/>
    </source>
</evidence>
<protein>
    <recommendedName>
        <fullName evidence="5">Membrane lipoprotein, cell wall extensin motif</fullName>
    </recommendedName>
</protein>
<dbReference type="AlphaFoldDB" id="A0A3P3EJX3"/>
<sequence length="112" mass="12284">MNPLLRPLALVALLAAGVIAPAAADPYKDESGHGRGKGRHGGREYKEEFRDGRCKVERKWEKHGEYKEKRKCKDHASRAPVYEAPVYSGPPPGVVVQPPAIVIQPPAIVVRP</sequence>
<evidence type="ECO:0008006" key="5">
    <source>
        <dbReference type="Google" id="ProtNLM"/>
    </source>
</evidence>
<dbReference type="EMBL" id="RQXU01000011">
    <property type="protein sequence ID" value="RRH86685.1"/>
    <property type="molecule type" value="Genomic_DNA"/>
</dbReference>
<evidence type="ECO:0000256" key="2">
    <source>
        <dbReference type="SAM" id="SignalP"/>
    </source>
</evidence>
<reference evidence="3 4" key="1">
    <citation type="submission" date="2018-11" db="EMBL/GenBank/DDBJ databases">
        <title>The genome of Variovorax sp T529.</title>
        <authorList>
            <person name="Gao J."/>
        </authorList>
    </citation>
    <scope>NUCLEOTIDE SEQUENCE [LARGE SCALE GENOMIC DNA]</scope>
    <source>
        <strain evidence="3 4">T529</strain>
    </source>
</reference>
<dbReference type="RefSeq" id="WP_124959902.1">
    <property type="nucleotide sequence ID" value="NZ_CBFHCE010000023.1"/>
</dbReference>
<name>A0A3P3EJX3_9BURK</name>
<proteinExistence type="predicted"/>
<gene>
    <name evidence="3" type="ORF">EH244_18875</name>
</gene>
<accession>A0A3P3EJX3</accession>
<feature type="chain" id="PRO_5018124238" description="Membrane lipoprotein, cell wall extensin motif" evidence="2">
    <location>
        <begin position="25"/>
        <end position="112"/>
    </location>
</feature>
<comment type="caution">
    <text evidence="3">The sequence shown here is derived from an EMBL/GenBank/DDBJ whole genome shotgun (WGS) entry which is preliminary data.</text>
</comment>
<evidence type="ECO:0000313" key="3">
    <source>
        <dbReference type="EMBL" id="RRH86685.1"/>
    </source>
</evidence>
<feature type="region of interest" description="Disordered" evidence="1">
    <location>
        <begin position="24"/>
        <end position="48"/>
    </location>
</feature>